<evidence type="ECO:0008006" key="3">
    <source>
        <dbReference type="Google" id="ProtNLM"/>
    </source>
</evidence>
<proteinExistence type="predicted"/>
<dbReference type="PANTHER" id="PTHR43138:SF1">
    <property type="entry name" value="N-ACETYLTRANSFERASE ACA1"/>
    <property type="match status" value="1"/>
</dbReference>
<dbReference type="EMBL" id="LXPE01000005">
    <property type="protein sequence ID" value="OBA28130.1"/>
    <property type="molecule type" value="Genomic_DNA"/>
</dbReference>
<accession>A0A1B7THB8</accession>
<reference evidence="2" key="1">
    <citation type="journal article" date="2016" name="Proc. Natl. Acad. Sci. U.S.A.">
        <title>Comparative genomics of biotechnologically important yeasts.</title>
        <authorList>
            <person name="Riley R."/>
            <person name="Haridas S."/>
            <person name="Wolfe K.H."/>
            <person name="Lopes M.R."/>
            <person name="Hittinger C.T."/>
            <person name="Goeker M."/>
            <person name="Salamov A.A."/>
            <person name="Wisecaver J.H."/>
            <person name="Long T.M."/>
            <person name="Calvey C.H."/>
            <person name="Aerts A.L."/>
            <person name="Barry K.W."/>
            <person name="Choi C."/>
            <person name="Clum A."/>
            <person name="Coughlan A.Y."/>
            <person name="Deshpande S."/>
            <person name="Douglass A.P."/>
            <person name="Hanson S.J."/>
            <person name="Klenk H.-P."/>
            <person name="LaButti K.M."/>
            <person name="Lapidus A."/>
            <person name="Lindquist E.A."/>
            <person name="Lipzen A.M."/>
            <person name="Meier-Kolthoff J.P."/>
            <person name="Ohm R.A."/>
            <person name="Otillar R.P."/>
            <person name="Pangilinan J.L."/>
            <person name="Peng Y."/>
            <person name="Rokas A."/>
            <person name="Rosa C.A."/>
            <person name="Scheuner C."/>
            <person name="Sibirny A.A."/>
            <person name="Slot J.C."/>
            <person name="Stielow J.B."/>
            <person name="Sun H."/>
            <person name="Kurtzman C.P."/>
            <person name="Blackwell M."/>
            <person name="Grigoriev I.V."/>
            <person name="Jeffries T.W."/>
        </authorList>
    </citation>
    <scope>NUCLEOTIDE SEQUENCE [LARGE SCALE GENOMIC DNA]</scope>
    <source>
        <strain evidence="2">NRRL Y-1626</strain>
    </source>
</reference>
<dbReference type="OrthoDB" id="10264707at2759"/>
<dbReference type="Proteomes" id="UP000092321">
    <property type="component" value="Unassembled WGS sequence"/>
</dbReference>
<gene>
    <name evidence="1" type="ORF">HANVADRAFT_51840</name>
</gene>
<dbReference type="PANTHER" id="PTHR43138">
    <property type="entry name" value="ACETYLTRANSFERASE, GNAT FAMILY"/>
    <property type="match status" value="1"/>
</dbReference>
<protein>
    <recommendedName>
        <fullName evidence="3">N-acetyltransferase domain-containing protein</fullName>
    </recommendedName>
</protein>
<evidence type="ECO:0000313" key="2">
    <source>
        <dbReference type="Proteomes" id="UP000092321"/>
    </source>
</evidence>
<dbReference type="GO" id="GO:0005634">
    <property type="term" value="C:nucleus"/>
    <property type="evidence" value="ECO:0007669"/>
    <property type="project" value="TreeGrafter"/>
</dbReference>
<name>A0A1B7THB8_9ASCO</name>
<dbReference type="InterPro" id="IPR016181">
    <property type="entry name" value="Acyl_CoA_acyltransferase"/>
</dbReference>
<comment type="caution">
    <text evidence="1">The sequence shown here is derived from an EMBL/GenBank/DDBJ whole genome shotgun (WGS) entry which is preliminary data.</text>
</comment>
<dbReference type="Gene3D" id="3.40.630.30">
    <property type="match status" value="1"/>
</dbReference>
<sequence>MLSAKNPSPSFLRNGPIFPTDNQIQEKLAPIKTHLPKDASFIIESVPVYSPDEISSKLLKLMYKNFNEEIINGETYPQYEPYETIEEYKDYWFHSFTCILLKKDDPSTNIFEFIKKEDIENWEDYYLGSFYIKPNYAGRCSHICNAGFFIPPKYRGYKISYRLGQFYLKYAPKLGYSQSIYNLVFTPNIGSWKTWERLRFQRIGTIPKVAVLSKKQMAITSKDYKQYDYEYTDAYIYSKNLLNIEQDLFDDM</sequence>
<dbReference type="SUPFAM" id="SSF55729">
    <property type="entry name" value="Acyl-CoA N-acyltransferases (Nat)"/>
    <property type="match status" value="1"/>
</dbReference>
<evidence type="ECO:0000313" key="1">
    <source>
        <dbReference type="EMBL" id="OBA28130.1"/>
    </source>
</evidence>
<dbReference type="InterPro" id="IPR052742">
    <property type="entry name" value="Mito_N-acetyltransferase"/>
</dbReference>
<keyword evidence="2" id="KW-1185">Reference proteome</keyword>
<dbReference type="AlphaFoldDB" id="A0A1B7THB8"/>
<organism evidence="1 2">
    <name type="scientific">Hanseniaspora valbyensis NRRL Y-1626</name>
    <dbReference type="NCBI Taxonomy" id="766949"/>
    <lineage>
        <taxon>Eukaryota</taxon>
        <taxon>Fungi</taxon>
        <taxon>Dikarya</taxon>
        <taxon>Ascomycota</taxon>
        <taxon>Saccharomycotina</taxon>
        <taxon>Saccharomycetes</taxon>
        <taxon>Saccharomycodales</taxon>
        <taxon>Saccharomycodaceae</taxon>
        <taxon>Hanseniaspora</taxon>
    </lineage>
</organism>